<protein>
    <submittedName>
        <fullName evidence="3">Uncharacterized protein</fullName>
    </submittedName>
</protein>
<feature type="compositionally biased region" description="Basic and acidic residues" evidence="2">
    <location>
        <begin position="84"/>
        <end position="106"/>
    </location>
</feature>
<accession>A0A1Y1IWV8</accession>
<feature type="compositionally biased region" description="Polar residues" evidence="2">
    <location>
        <begin position="198"/>
        <end position="207"/>
    </location>
</feature>
<dbReference type="EMBL" id="DF238446">
    <property type="protein sequence ID" value="GAQ93396.1"/>
    <property type="molecule type" value="Genomic_DNA"/>
</dbReference>
<evidence type="ECO:0000256" key="1">
    <source>
        <dbReference type="SAM" id="Coils"/>
    </source>
</evidence>
<keyword evidence="1" id="KW-0175">Coiled coil</keyword>
<keyword evidence="4" id="KW-1185">Reference proteome</keyword>
<proteinExistence type="predicted"/>
<evidence type="ECO:0000313" key="3">
    <source>
        <dbReference type="EMBL" id="GAQ93396.1"/>
    </source>
</evidence>
<feature type="compositionally biased region" description="Polar residues" evidence="2">
    <location>
        <begin position="172"/>
        <end position="183"/>
    </location>
</feature>
<sequence length="935" mass="104313">MAARAAYDQPDIELTQAEIAAEIRKQQEYADLASHAQWQGRAHDEQIDRERDIVEAERSLLGFQVVRKARSRKRGADAPAGVTPEKDAVARDERTDRELTDTERRSNRLRKRPVGVGRALGQELEEAAGDNRSGISDLPRASADGQPAEPARGGEDNRASENNEERSRQEPRQGQGSRTNPFSVLQPGGAGWDEWEANEQNPKQQNDPAGPRAAEEGTRRAFREEEPERRAHKMAPLAADKEAGILRRLEQLASLGEITTKADMAREFGVRPEQIQELVERVGANLPVAWHTMRGQFGTLLYPASTPLVEVLHKNWHRLRRDNEGLRAKVDSLRKELHDAQQAARGKVLEKSAKVVNELLRNEVQRRRAINYKSPQQRGFEIQNFNLEEEIKKTNPQLLQFFLNLSLNETAVAAQRKGERGGEAGGQPTSGVQDNYDTERRRLRVLYAINVLIFAINPEAKHPFHLLLADVVEALGGRLTLLRVLNQLGVCAGKDTLNRYTENVGSAIMAEGPFAQLPPSCDGSFIICSIDNADKTAIRALRRFDKTVPDMHVVTCQIHCKPSIKLHPSGNPLTTPQDTLQPEIDELELGGTTPKASGSTEEKVNLRARTLTEGKEPGGASSGTTEFSLPGDPWNNNRPGGYQGFFTDLVDAGVTAERVLGLTAQETAAAERFSEEMFGLIVERERTATLGVPRRALQDDLARSPTVPSGSGKARGDQQTWKYMDDLKMEHTELFSWVLHMPGDWHTLLNAQPVIKKIFFHAGLEEMATKFGYVEGSVKGTLEESSNFRRNNWFIVESWEGGQRTLFLVFLKEKNYDIDSPTLDEILADPSRVFGDRTCEAFNGTDEEAERKEAELQWRIQATLDKAGADNMRELWQEYLSGVLSVGSDEGHEMGINLELKEEVLGAPPTAESLPLKTNTLNLRTRGVKNFRKQI</sequence>
<feature type="coiled-coil region" evidence="1">
    <location>
        <begin position="316"/>
        <end position="343"/>
    </location>
</feature>
<dbReference type="Proteomes" id="UP000054558">
    <property type="component" value="Unassembled WGS sequence"/>
</dbReference>
<name>A0A1Y1IWV8_KLENI</name>
<dbReference type="AlphaFoldDB" id="A0A1Y1IWV8"/>
<feature type="region of interest" description="Disordered" evidence="2">
    <location>
        <begin position="611"/>
        <end position="632"/>
    </location>
</feature>
<evidence type="ECO:0000256" key="2">
    <source>
        <dbReference type="SAM" id="MobiDB-lite"/>
    </source>
</evidence>
<organism evidence="3 4">
    <name type="scientific">Klebsormidium nitens</name>
    <name type="common">Green alga</name>
    <name type="synonym">Ulothrix nitens</name>
    <dbReference type="NCBI Taxonomy" id="105231"/>
    <lineage>
        <taxon>Eukaryota</taxon>
        <taxon>Viridiplantae</taxon>
        <taxon>Streptophyta</taxon>
        <taxon>Klebsormidiophyceae</taxon>
        <taxon>Klebsormidiales</taxon>
        <taxon>Klebsormidiaceae</taxon>
        <taxon>Klebsormidium</taxon>
    </lineage>
</organism>
<feature type="compositionally biased region" description="Basic and acidic residues" evidence="2">
    <location>
        <begin position="213"/>
        <end position="229"/>
    </location>
</feature>
<feature type="non-terminal residue" evidence="3">
    <location>
        <position position="935"/>
    </location>
</feature>
<evidence type="ECO:0000313" key="4">
    <source>
        <dbReference type="Proteomes" id="UP000054558"/>
    </source>
</evidence>
<reference evidence="3 4" key="1">
    <citation type="journal article" date="2014" name="Nat. Commun.">
        <title>Klebsormidium flaccidum genome reveals primary factors for plant terrestrial adaptation.</title>
        <authorList>
            <person name="Hori K."/>
            <person name="Maruyama F."/>
            <person name="Fujisawa T."/>
            <person name="Togashi T."/>
            <person name="Yamamoto N."/>
            <person name="Seo M."/>
            <person name="Sato S."/>
            <person name="Yamada T."/>
            <person name="Mori H."/>
            <person name="Tajima N."/>
            <person name="Moriyama T."/>
            <person name="Ikeuchi M."/>
            <person name="Watanabe M."/>
            <person name="Wada H."/>
            <person name="Kobayashi K."/>
            <person name="Saito M."/>
            <person name="Masuda T."/>
            <person name="Sasaki-Sekimoto Y."/>
            <person name="Mashiguchi K."/>
            <person name="Awai K."/>
            <person name="Shimojima M."/>
            <person name="Masuda S."/>
            <person name="Iwai M."/>
            <person name="Nobusawa T."/>
            <person name="Narise T."/>
            <person name="Kondo S."/>
            <person name="Saito H."/>
            <person name="Sato R."/>
            <person name="Murakawa M."/>
            <person name="Ihara Y."/>
            <person name="Oshima-Yamada Y."/>
            <person name="Ohtaka K."/>
            <person name="Satoh M."/>
            <person name="Sonobe K."/>
            <person name="Ishii M."/>
            <person name="Ohtani R."/>
            <person name="Kanamori-Sato M."/>
            <person name="Honoki R."/>
            <person name="Miyazaki D."/>
            <person name="Mochizuki H."/>
            <person name="Umetsu J."/>
            <person name="Higashi K."/>
            <person name="Shibata D."/>
            <person name="Kamiya Y."/>
            <person name="Sato N."/>
            <person name="Nakamura Y."/>
            <person name="Tabata S."/>
            <person name="Ida S."/>
            <person name="Kurokawa K."/>
            <person name="Ohta H."/>
        </authorList>
    </citation>
    <scope>NUCLEOTIDE SEQUENCE [LARGE SCALE GENOMIC DNA]</scope>
    <source>
        <strain evidence="3 4">NIES-2285</strain>
    </source>
</reference>
<gene>
    <name evidence="3" type="ORF">KFL_014970010</name>
</gene>
<feature type="compositionally biased region" description="Basic and acidic residues" evidence="2">
    <location>
        <begin position="152"/>
        <end position="171"/>
    </location>
</feature>
<feature type="region of interest" description="Disordered" evidence="2">
    <location>
        <begin position="68"/>
        <end position="234"/>
    </location>
</feature>